<dbReference type="EMBL" id="GL378428">
    <property type="protein sequence ID" value="EFJ40107.1"/>
    <property type="molecule type" value="Genomic_DNA"/>
</dbReference>
<accession>Q3HTK9</accession>
<dbReference type="Pfam" id="PF12499">
    <property type="entry name" value="DUF3707"/>
    <property type="match status" value="2"/>
</dbReference>
<keyword evidence="5" id="KW-1185">Reference proteome</keyword>
<protein>
    <submittedName>
        <fullName evidence="4">Extracellular matrix glycoprotein pherophorin-V2</fullName>
    </submittedName>
    <submittedName>
        <fullName evidence="3">Pherophorin-V2 protein</fullName>
    </submittedName>
</protein>
<dbReference type="GO" id="GO:0005576">
    <property type="term" value="C:extracellular region"/>
    <property type="evidence" value="ECO:0007669"/>
    <property type="project" value="InterPro"/>
</dbReference>
<evidence type="ECO:0000313" key="3">
    <source>
        <dbReference type="EMBL" id="ABA41396.1"/>
    </source>
</evidence>
<feature type="domain" description="Pherophorin" evidence="2">
    <location>
        <begin position="193"/>
        <end position="336"/>
    </location>
</feature>
<gene>
    <name evidence="4" type="primary">phV2</name>
    <name evidence="4" type="ORF">VOLCADRAFT_108351</name>
</gene>
<reference evidence="4 5" key="2">
    <citation type="journal article" date="2010" name="Science">
        <title>Genomic analysis of organismal complexity in the multicellular green alga Volvox carteri.</title>
        <authorList>
            <person name="Prochnik S.E."/>
            <person name="Umen J."/>
            <person name="Nedelcu A.M."/>
            <person name="Hallmann A."/>
            <person name="Miller S.M."/>
            <person name="Nishii I."/>
            <person name="Ferris P."/>
            <person name="Kuo A."/>
            <person name="Mitros T."/>
            <person name="Fritz-Laylin L.K."/>
            <person name="Hellsten U."/>
            <person name="Chapman J."/>
            <person name="Simakov O."/>
            <person name="Rensing S.A."/>
            <person name="Terry A."/>
            <person name="Pangilinan J."/>
            <person name="Kapitonov V."/>
            <person name="Jurka J."/>
            <person name="Salamov A."/>
            <person name="Shapiro H."/>
            <person name="Schmutz J."/>
            <person name="Grimwood J."/>
            <person name="Lindquist E."/>
            <person name="Lucas S."/>
            <person name="Grigoriev I.V."/>
            <person name="Schmitt R."/>
            <person name="Kirk D."/>
            <person name="Rokhsar D.S."/>
        </authorList>
    </citation>
    <scope>NUCLEOTIDE SEQUENCE [LARGE SCALE GENOMIC DNA]</scope>
    <source>
        <strain evidence="4">Eve</strain>
        <strain evidence="5">f. Nagariensis / Eve</strain>
    </source>
</reference>
<dbReference type="Proteomes" id="UP000001058">
    <property type="component" value="Unassembled WGS sequence"/>
</dbReference>
<organism evidence="3">
    <name type="scientific">Volvox carteri f. nagariensis</name>
    <dbReference type="NCBI Taxonomy" id="3068"/>
    <lineage>
        <taxon>Eukaryota</taxon>
        <taxon>Viridiplantae</taxon>
        <taxon>Chlorophyta</taxon>
        <taxon>core chlorophytes</taxon>
        <taxon>Chlorophyceae</taxon>
        <taxon>CS clade</taxon>
        <taxon>Chlamydomonadales</taxon>
        <taxon>Volvocaceae</taxon>
        <taxon>Volvox</taxon>
    </lineage>
</organism>
<dbReference type="GO" id="GO:0005179">
    <property type="term" value="F:hormone activity"/>
    <property type="evidence" value="ECO:0007669"/>
    <property type="project" value="InterPro"/>
</dbReference>
<dbReference type="AlphaFoldDB" id="Q3HTK9"/>
<reference evidence="3" key="1">
    <citation type="journal article" date="2006" name="Plant J.">
        <title>The pherophorins: common, versatile building blocks in the evolution of extracellular matrix architecture in Volvocales.</title>
        <authorList>
            <person name="Hallmann A."/>
        </authorList>
    </citation>
    <scope>NUCLEOTIDE SEQUENCE</scope>
    <source>
        <strain evidence="3">UTEX 1885</strain>
    </source>
</reference>
<evidence type="ECO:0000313" key="5">
    <source>
        <dbReference type="Proteomes" id="UP000001058"/>
    </source>
</evidence>
<accession>D8UJL7</accession>
<sequence length="342" mass="35753">MKLTNVLCIAVAVSLLAGAQAASFPYSSVCAQQPAVYSVESTIIERPNNTYCFKIAVNVPANCAGYCCSADLYKFELSINPICKISGAKLSSTLNGKPTPTQPSIDKAPNEPAGAILRIPNLGLKMSNADGAEICVSLGTNSAGRGCLSLEQLCKPPAGGAPGTCETALWDSKFKCCPTDVTVPNSPLLPPPPINCTCDYKAGSTPFTVGAAATATPTTSGTTVYCLPITTTDTFTPAGCGPVDILHKIEMYANQDQRAAIKSLKLVSGSTTTTLAASWNGANSNTLKFTPINWTKAQAANSKVCVELKNPTTLSDFCLGSKCYLFIFNANRACCPMYTVPV</sequence>
<dbReference type="RefSeq" id="XP_002958856.1">
    <property type="nucleotide sequence ID" value="XM_002958810.1"/>
</dbReference>
<dbReference type="OrthoDB" id="532627at2759"/>
<feature type="domain" description="Pherophorin" evidence="2">
    <location>
        <begin position="24"/>
        <end position="178"/>
    </location>
</feature>
<dbReference type="InterPro" id="IPR024616">
    <property type="entry name" value="Pherophorin"/>
</dbReference>
<feature type="signal peptide" evidence="1">
    <location>
        <begin position="1"/>
        <end position="21"/>
    </location>
</feature>
<evidence type="ECO:0000259" key="2">
    <source>
        <dbReference type="Pfam" id="PF12499"/>
    </source>
</evidence>
<dbReference type="InParanoid" id="Q3HTK9"/>
<evidence type="ECO:0000313" key="4">
    <source>
        <dbReference type="EMBL" id="EFJ40107.1"/>
    </source>
</evidence>
<name>Q3HTK9_VOLCA</name>
<evidence type="ECO:0000256" key="1">
    <source>
        <dbReference type="SAM" id="SignalP"/>
    </source>
</evidence>
<keyword evidence="1" id="KW-0732">Signal</keyword>
<feature type="chain" id="PRO_5007702048" evidence="1">
    <location>
        <begin position="22"/>
        <end position="342"/>
    </location>
</feature>
<dbReference type="KEGG" id="vcn:VOLCADRAFT_108351"/>
<dbReference type="PROSITE" id="PS00261">
    <property type="entry name" value="GLYCO_HORMONE_BETA_1"/>
    <property type="match status" value="1"/>
</dbReference>
<dbReference type="GeneID" id="9628298"/>
<dbReference type="EMBL" id="DQ196104">
    <property type="protein sequence ID" value="ABA41396.1"/>
    <property type="molecule type" value="mRNA"/>
</dbReference>
<dbReference type="InterPro" id="IPR018245">
    <property type="entry name" value="Gonadotropin_bsu_CS"/>
</dbReference>
<proteinExistence type="evidence at transcript level"/>